<accession>A0ACC2R645</accession>
<proteinExistence type="predicted"/>
<comment type="caution">
    <text evidence="1">The sequence shown here is derived from an EMBL/GenBank/DDBJ whole genome shotgun (WGS) entry which is preliminary data.</text>
</comment>
<dbReference type="EMBL" id="CM056781">
    <property type="protein sequence ID" value="KAJ8734685.1"/>
    <property type="molecule type" value="Genomic_DNA"/>
</dbReference>
<dbReference type="Proteomes" id="UP001231649">
    <property type="component" value="Chromosome 5"/>
</dbReference>
<keyword evidence="2" id="KW-1185">Reference proteome</keyword>
<protein>
    <submittedName>
        <fullName evidence="1">Uncharacterized protein</fullName>
    </submittedName>
</protein>
<organism evidence="1 2">
    <name type="scientific">Mythimna loreyi</name>
    <dbReference type="NCBI Taxonomy" id="667449"/>
    <lineage>
        <taxon>Eukaryota</taxon>
        <taxon>Metazoa</taxon>
        <taxon>Ecdysozoa</taxon>
        <taxon>Arthropoda</taxon>
        <taxon>Hexapoda</taxon>
        <taxon>Insecta</taxon>
        <taxon>Pterygota</taxon>
        <taxon>Neoptera</taxon>
        <taxon>Endopterygota</taxon>
        <taxon>Lepidoptera</taxon>
        <taxon>Glossata</taxon>
        <taxon>Ditrysia</taxon>
        <taxon>Noctuoidea</taxon>
        <taxon>Noctuidae</taxon>
        <taxon>Noctuinae</taxon>
        <taxon>Hadenini</taxon>
        <taxon>Mythimna</taxon>
    </lineage>
</organism>
<evidence type="ECO:0000313" key="1">
    <source>
        <dbReference type="EMBL" id="KAJ8734685.1"/>
    </source>
</evidence>
<name>A0ACC2R645_9NEOP</name>
<sequence length="209" mass="23707">MVEKNPLQICPTPSLRSYGEELNKGGRPANDSVIKFGPQPRSMVAQMLSEMKTKTKTDGFMDGELIIIEDEPSGHNDLSQDVAETIKSDEFVCATCSHQSCSEAELKKHSSSHQLLSCDFPNCSYSCKLSSNLIKHRRVHTNEKPYLCDRCSFRTNFVNSLKTHRRIHTAERPYHCSHCNYRCNSSSNLKKHCHLRHPDGNKCKYKGST</sequence>
<gene>
    <name evidence="1" type="ORF">PYW08_013935</name>
</gene>
<evidence type="ECO:0000313" key="2">
    <source>
        <dbReference type="Proteomes" id="UP001231649"/>
    </source>
</evidence>
<reference evidence="1" key="1">
    <citation type="submission" date="2023-03" db="EMBL/GenBank/DDBJ databases">
        <title>Chromosome-level genomes of two armyworms, Mythimna separata and Mythimna loreyi, provide insights into the biosynthesis and reception of sex pheromones.</title>
        <authorList>
            <person name="Zhao H."/>
        </authorList>
    </citation>
    <scope>NUCLEOTIDE SEQUENCE</scope>
    <source>
        <strain evidence="1">BeijingLab</strain>
    </source>
</reference>